<dbReference type="SUPFAM" id="SSF52540">
    <property type="entry name" value="P-loop containing nucleoside triphosphate hydrolases"/>
    <property type="match status" value="1"/>
</dbReference>
<dbReference type="EMBL" id="FLUN01000001">
    <property type="protein sequence ID" value="SBW03555.1"/>
    <property type="molecule type" value="Genomic_DNA"/>
</dbReference>
<keyword evidence="1" id="KW-0547">Nucleotide-binding</keyword>
<dbReference type="InterPro" id="IPR003593">
    <property type="entry name" value="AAA+_ATPase"/>
</dbReference>
<reference evidence="4" key="1">
    <citation type="submission" date="2016-04" db="EMBL/GenBank/DDBJ databases">
        <authorList>
            <person name="Evans L.H."/>
            <person name="Alamgir A."/>
            <person name="Owens N."/>
            <person name="Weber N.D."/>
            <person name="Virtaneva K."/>
            <person name="Barbian K."/>
            <person name="Babar A."/>
            <person name="Rosenke K."/>
        </authorList>
    </citation>
    <scope>NUCLEOTIDE SEQUENCE</scope>
    <source>
        <strain evidence="4">86</strain>
    </source>
</reference>
<keyword evidence="2" id="KW-0067">ATP-binding</keyword>
<dbReference type="Gene3D" id="3.40.50.300">
    <property type="entry name" value="P-loop containing nucleotide triphosphate hydrolases"/>
    <property type="match status" value="1"/>
</dbReference>
<feature type="domain" description="AAA+ ATPase" evidence="3">
    <location>
        <begin position="150"/>
        <end position="291"/>
    </location>
</feature>
<proteinExistence type="predicted"/>
<evidence type="ECO:0000256" key="2">
    <source>
        <dbReference type="ARBA" id="ARBA00022840"/>
    </source>
</evidence>
<sequence>MITTMDGGARFLQAAALLPPAMRRAAERLPPGKQSAAEELRLRCGRPMTIAYRSEEETLPGCEGAAVTPADLNQVLEIATQASAHTALDRVRGGFFTVRGGHRIGICGSGVVKDGVVTNLRQFSSLSIRIARPATGAAGQVLDELTESGTLRSTLILSPPGWGKTTLLRDLIRVLSDGEGTPPLRVGVADERGELAAMYEGLPQFDVGRHTDVMDGCPKDVGLLMLLRGMNPQVLAADEITAPADCVALEMAANCGVALLATAHGENLDDLRTRPLYRKLLEQNIFRRLVTIGWQDGARRYQVKRLEAAACSS</sequence>
<dbReference type="AlphaFoldDB" id="A0A212JW82"/>
<dbReference type="Pfam" id="PF19568">
    <property type="entry name" value="Spore_III_AA"/>
    <property type="match status" value="1"/>
</dbReference>
<dbReference type="InterPro" id="IPR045735">
    <property type="entry name" value="Spore_III_AA_AAA+_ATPase"/>
</dbReference>
<evidence type="ECO:0000256" key="1">
    <source>
        <dbReference type="ARBA" id="ARBA00022741"/>
    </source>
</evidence>
<dbReference type="SMART" id="SM00382">
    <property type="entry name" value="AAA"/>
    <property type="match status" value="1"/>
</dbReference>
<name>A0A212JW82_9FIRM</name>
<dbReference type="GO" id="GO:0005524">
    <property type="term" value="F:ATP binding"/>
    <property type="evidence" value="ECO:0007669"/>
    <property type="project" value="UniProtKB-KW"/>
</dbReference>
<protein>
    <submittedName>
        <fullName evidence="4">Putative stage III sporulation protein AA</fullName>
    </submittedName>
</protein>
<dbReference type="PANTHER" id="PTHR20953:SF3">
    <property type="entry name" value="P-LOOP CONTAINING NUCLEOSIDE TRIPHOSPHATE HYDROLASES SUPERFAMILY PROTEIN"/>
    <property type="match status" value="1"/>
</dbReference>
<evidence type="ECO:0000313" key="4">
    <source>
        <dbReference type="EMBL" id="SBW03555.1"/>
    </source>
</evidence>
<accession>A0A212JW82</accession>
<dbReference type="InterPro" id="IPR027417">
    <property type="entry name" value="P-loop_NTPase"/>
</dbReference>
<evidence type="ECO:0000259" key="3">
    <source>
        <dbReference type="SMART" id="SM00382"/>
    </source>
</evidence>
<organism evidence="4">
    <name type="scientific">uncultured Eubacteriales bacterium</name>
    <dbReference type="NCBI Taxonomy" id="172733"/>
    <lineage>
        <taxon>Bacteria</taxon>
        <taxon>Bacillati</taxon>
        <taxon>Bacillota</taxon>
        <taxon>Clostridia</taxon>
        <taxon>Eubacteriales</taxon>
        <taxon>environmental samples</taxon>
    </lineage>
</organism>
<gene>
    <name evidence="4" type="ORF">KL86CLO1_11794</name>
</gene>
<dbReference type="PANTHER" id="PTHR20953">
    <property type="entry name" value="KINASE-RELATED"/>
    <property type="match status" value="1"/>
</dbReference>